<organism evidence="1 2">
    <name type="scientific">Mucinivorans hirudinis</name>
    <dbReference type="NCBI Taxonomy" id="1433126"/>
    <lineage>
        <taxon>Bacteria</taxon>
        <taxon>Pseudomonadati</taxon>
        <taxon>Bacteroidota</taxon>
        <taxon>Bacteroidia</taxon>
        <taxon>Bacteroidales</taxon>
        <taxon>Rikenellaceae</taxon>
        <taxon>Mucinivorans</taxon>
    </lineage>
</organism>
<dbReference type="STRING" id="1433126.BN938_1474"/>
<dbReference type="Proteomes" id="UP000027616">
    <property type="component" value="Chromosome I"/>
</dbReference>
<proteinExistence type="predicted"/>
<protein>
    <submittedName>
        <fullName evidence="1">Uncharacterized protein</fullName>
    </submittedName>
</protein>
<name>A0A060R823_9BACT</name>
<keyword evidence="2" id="KW-1185">Reference proteome</keyword>
<sequence length="78" mass="8716">MIVFDDKLYEELAIEITKQAAAGDDLCCGVVELAIGSKELLFGFDLAQGFLQQWCTIGFEDGHRCGVEFNIDTLLKWL</sequence>
<dbReference type="AlphaFoldDB" id="A0A060R823"/>
<dbReference type="HOGENOM" id="CLU_2618146_0_0_10"/>
<gene>
    <name evidence="1" type="ORF">BN938_1474</name>
</gene>
<reference evidence="1 2" key="1">
    <citation type="journal article" date="2015" name="Genome Announc.">
        <title>Complete Genome Sequence of the Novel Leech Symbiont Mucinivorans hirudinis M3T.</title>
        <authorList>
            <person name="Nelson M.C."/>
            <person name="Bomar L."/>
            <person name="Graf J."/>
        </authorList>
    </citation>
    <scope>NUCLEOTIDE SEQUENCE [LARGE SCALE GENOMIC DNA]</scope>
    <source>
        <strain evidence="2">M3</strain>
    </source>
</reference>
<dbReference type="EMBL" id="HG934468">
    <property type="protein sequence ID" value="CDN31561.1"/>
    <property type="molecule type" value="Genomic_DNA"/>
</dbReference>
<accession>A0A060R823</accession>
<evidence type="ECO:0000313" key="2">
    <source>
        <dbReference type="Proteomes" id="UP000027616"/>
    </source>
</evidence>
<dbReference type="KEGG" id="rbc:BN938_1474"/>
<evidence type="ECO:0000313" key="1">
    <source>
        <dbReference type="EMBL" id="CDN31561.1"/>
    </source>
</evidence>